<accession>A0ABV9MVC9</accession>
<evidence type="ECO:0000313" key="1">
    <source>
        <dbReference type="EMBL" id="MFC4718588.1"/>
    </source>
</evidence>
<reference evidence="2" key="1">
    <citation type="journal article" date="2019" name="Int. J. Syst. Evol. Microbiol.">
        <title>The Global Catalogue of Microorganisms (GCM) 10K type strain sequencing project: providing services to taxonomists for standard genome sequencing and annotation.</title>
        <authorList>
            <consortium name="The Broad Institute Genomics Platform"/>
            <consortium name="The Broad Institute Genome Sequencing Center for Infectious Disease"/>
            <person name="Wu L."/>
            <person name="Ma J."/>
        </authorList>
    </citation>
    <scope>NUCLEOTIDE SEQUENCE [LARGE SCALE GENOMIC DNA]</scope>
    <source>
        <strain evidence="2">CGMCC 1.19032</strain>
    </source>
</reference>
<evidence type="ECO:0000313" key="2">
    <source>
        <dbReference type="Proteomes" id="UP001595969"/>
    </source>
</evidence>
<gene>
    <name evidence="1" type="ORF">ACFO5I_02355</name>
</gene>
<name>A0ABV9MVC9_9ENTE</name>
<keyword evidence="2" id="KW-1185">Reference proteome</keyword>
<dbReference type="RefSeq" id="WP_204653259.1">
    <property type="nucleotide sequence ID" value="NZ_JAFBFD010000007.1"/>
</dbReference>
<sequence length="262" mass="31162">MTALVYIHLDTISNTVLTKGLTARDFQQGIVHQPKNLLLLNPTTELGEHESHTALKIVRGTEAIQQFFQISGRTRQTNENKWIDFSDLNMLKELTPLEISELLYFGHMKTHLHSPFFYKLQNNFVYFELESGLNRTYYRYIDEFYRILALKITRFSLEKLNERRTFFRKTQPVEKLNYELLKTLKEAMKEGLVFSFEDASLKNNELQIPILFADERTVLERSFKLKQEYLLGYLTFHCEVQSWTLDLYDELFDFHSKTMPFL</sequence>
<dbReference type="Proteomes" id="UP001595969">
    <property type="component" value="Unassembled WGS sequence"/>
</dbReference>
<comment type="caution">
    <text evidence="1">The sequence shown here is derived from an EMBL/GenBank/DDBJ whole genome shotgun (WGS) entry which is preliminary data.</text>
</comment>
<organism evidence="1 2">
    <name type="scientific">Enterococcus lemanii</name>
    <dbReference type="NCBI Taxonomy" id="1159752"/>
    <lineage>
        <taxon>Bacteria</taxon>
        <taxon>Bacillati</taxon>
        <taxon>Bacillota</taxon>
        <taxon>Bacilli</taxon>
        <taxon>Lactobacillales</taxon>
        <taxon>Enterococcaceae</taxon>
        <taxon>Enterococcus</taxon>
    </lineage>
</organism>
<dbReference type="EMBL" id="JBHSGS010000011">
    <property type="protein sequence ID" value="MFC4718588.1"/>
    <property type="molecule type" value="Genomic_DNA"/>
</dbReference>
<proteinExistence type="predicted"/>
<protein>
    <submittedName>
        <fullName evidence="1">Uncharacterized protein</fullName>
    </submittedName>
</protein>